<evidence type="ECO:0000256" key="1">
    <source>
        <dbReference type="SAM" id="MobiDB-lite"/>
    </source>
</evidence>
<sequence>MGAGPNPDADDGTPGLQELFRHYDDLYFRGALADAGFSVERAAPRTKTITSFGYCSLGDLSKITLYKPMPRYRTNADLKNALLHLMIHGIVFVKRGLTSLGHGPAFRDWMDAINTSPIDDYARPKGGYCITTTHDFSQEKSCNMQGFLWKCESCGDTLMRAKNLGPPSDFCCIENVSQPATCDNMLCHWHNHKKDCHGKYVVTKPAVTPGQKMAPKGTTKMSKSQQGAVQQSYPYSDEVQENSSLKKARKRNIPEDFQKAIVLSAAPRRKPKQELLAWAKREHLLSSNAKSPGSSPSKKADDSQKAIVLSAAPRSRRPKRKQASVASEEHGFVSPGRSCNNANSPRSNTSRKEVQRSSVQPCVSQKKPKLGQGLVALEKHVSRPAATQSTLKQPAKSSSSMKARKQHQPEEFQKTAVQPAVPQTRSKRKQSNRAAPERQAARSEAWGSAEEKEYVCFSLWLNFYESECSSGSAEPLVNKRTVRRRRERERLVQRARSRSIEARPDEEVSSGQTEPPALQLEVIAIDDEVMAEAPSMDDVLAPPADQVVAEAPGAGGLSQPPAPSMDIVVPPADHGGRSDRSTSMNIAAAAAPAGQVMTQATVDQSQPRAPCSIAADQVVPVPPRSADPPGLTPPNPRSWPAVIDISDDDGD</sequence>
<dbReference type="Gramene" id="TraesCS6D03G0702600.1">
    <property type="protein sequence ID" value="TraesCS6D03G0702600.1.CDS"/>
    <property type="gene ID" value="TraesCS6D03G0702600"/>
</dbReference>
<dbReference type="Gramene" id="TraesSTA6D03G03761150.1">
    <property type="protein sequence ID" value="TraesSTA6D03G03761150.1"/>
    <property type="gene ID" value="TraesSTA6D03G03761150"/>
</dbReference>
<feature type="compositionally biased region" description="Low complexity" evidence="1">
    <location>
        <begin position="286"/>
        <end position="297"/>
    </location>
</feature>
<organism evidence="3">
    <name type="scientific">Triticum aestivum</name>
    <name type="common">Wheat</name>
    <dbReference type="NCBI Taxonomy" id="4565"/>
    <lineage>
        <taxon>Eukaryota</taxon>
        <taxon>Viridiplantae</taxon>
        <taxon>Streptophyta</taxon>
        <taxon>Embryophyta</taxon>
        <taxon>Tracheophyta</taxon>
        <taxon>Spermatophyta</taxon>
        <taxon>Magnoliopsida</taxon>
        <taxon>Liliopsida</taxon>
        <taxon>Poales</taxon>
        <taxon>Poaceae</taxon>
        <taxon>BOP clade</taxon>
        <taxon>Pooideae</taxon>
        <taxon>Triticodae</taxon>
        <taxon>Triticeae</taxon>
        <taxon>Triticinae</taxon>
        <taxon>Triticum</taxon>
    </lineage>
</organism>
<dbReference type="Gramene" id="TraesWEE_scaffold_078684_01G000100.1">
    <property type="protein sequence ID" value="TraesWEE_scaffold_078684_01G000100.1"/>
    <property type="gene ID" value="TraesWEE_scaffold_078684_01G000100"/>
</dbReference>
<dbReference type="EnsemblPlants" id="TraesCS6D02G299400.1">
    <property type="protein sequence ID" value="TraesCS6D02G299400.1"/>
    <property type="gene ID" value="TraesCS6D02G299400"/>
</dbReference>
<dbReference type="Gramene" id="TraesLDM6D03G03771830.1">
    <property type="protein sequence ID" value="TraesLDM6D03G03771830.1"/>
    <property type="gene ID" value="TraesLDM6D03G03771830"/>
</dbReference>
<feature type="compositionally biased region" description="Polar residues" evidence="1">
    <location>
        <begin position="337"/>
        <end position="348"/>
    </location>
</feature>
<dbReference type="OMA" id="WHEPQIA"/>
<feature type="compositionally biased region" description="Polar residues" evidence="1">
    <location>
        <begin position="219"/>
        <end position="234"/>
    </location>
</feature>
<dbReference type="GO" id="GO:0005634">
    <property type="term" value="C:nucleus"/>
    <property type="evidence" value="ECO:0000318"/>
    <property type="project" value="GO_Central"/>
</dbReference>
<dbReference type="Gramene" id="TraesARI6D03G03732450.1">
    <property type="protein sequence ID" value="TraesARI6D03G03732450.1"/>
    <property type="gene ID" value="TraesARI6D03G03732450"/>
</dbReference>
<reference evidence="3" key="2">
    <citation type="submission" date="2018-10" db="UniProtKB">
        <authorList>
            <consortium name="EnsemblPlants"/>
        </authorList>
    </citation>
    <scope>IDENTIFICATION</scope>
</reference>
<protein>
    <recommendedName>
        <fullName evidence="2">SprT-like domain-containing protein</fullName>
    </recommendedName>
</protein>
<dbReference type="PANTHER" id="PTHR21220:SF2">
    <property type="entry name" value="OS09G0407300 PROTEIN"/>
    <property type="match status" value="1"/>
</dbReference>
<feature type="region of interest" description="Disordered" evidence="1">
    <location>
        <begin position="471"/>
        <end position="514"/>
    </location>
</feature>
<dbReference type="KEGG" id="taes:123145602"/>
<dbReference type="GeneID" id="123145602"/>
<dbReference type="InterPro" id="IPR006640">
    <property type="entry name" value="SprT-like_domain"/>
</dbReference>
<dbReference type="Gramene" id="TraesCLE_scaffold_078515_01G000100.1">
    <property type="protein sequence ID" value="TraesCLE_scaffold_078515_01G000100.1"/>
    <property type="gene ID" value="TraesCLE_scaffold_078515_01G000100"/>
</dbReference>
<evidence type="ECO:0000313" key="3">
    <source>
        <dbReference type="EnsemblPlants" id="TraesCS6D02G299400.1"/>
    </source>
</evidence>
<dbReference type="Gramene" id="TraesLAC6D03G03718520.1">
    <property type="protein sequence ID" value="TraesLAC6D03G03718520.1"/>
    <property type="gene ID" value="TraesLAC6D03G03718520"/>
</dbReference>
<gene>
    <name evidence="3" type="primary">LOC123145602</name>
</gene>
<feature type="region of interest" description="Disordered" evidence="1">
    <location>
        <begin position="208"/>
        <end position="251"/>
    </location>
</feature>
<dbReference type="AlphaFoldDB" id="A0A3B6QII8"/>
<dbReference type="Pfam" id="PF10263">
    <property type="entry name" value="SprT-like"/>
    <property type="match status" value="1"/>
</dbReference>
<dbReference type="GO" id="GO:0031593">
    <property type="term" value="F:polyubiquitin modification-dependent protein binding"/>
    <property type="evidence" value="ECO:0000318"/>
    <property type="project" value="GO_Central"/>
</dbReference>
<dbReference type="InterPro" id="IPR044245">
    <property type="entry name" value="Spartan"/>
</dbReference>
<feature type="region of interest" description="Disordered" evidence="1">
    <location>
        <begin position="286"/>
        <end position="367"/>
    </location>
</feature>
<dbReference type="STRING" id="4565.A0A3B6QII8"/>
<dbReference type="Gramene" id="TraesROB_scaffold_075381_01G000100.1">
    <property type="protein sequence ID" value="TraesROB_scaffold_075381_01G000100.1"/>
    <property type="gene ID" value="TraesROB_scaffold_075381_01G000100"/>
</dbReference>
<dbReference type="Gramene" id="TraesMAC6D03G03766160.1">
    <property type="protein sequence ID" value="TraesMAC6D03G03766160.1"/>
    <property type="gene ID" value="TraesMAC6D03G03766160"/>
</dbReference>
<dbReference type="RefSeq" id="XP_044421001.1">
    <property type="nucleotide sequence ID" value="XM_044565066.1"/>
</dbReference>
<dbReference type="Proteomes" id="UP000019116">
    <property type="component" value="Chromosome 6D"/>
</dbReference>
<evidence type="ECO:0000313" key="4">
    <source>
        <dbReference type="Proteomes" id="UP000019116"/>
    </source>
</evidence>
<dbReference type="Gramene" id="TraesCS6D02G299400.1">
    <property type="protein sequence ID" value="TraesCS6D02G299400.1"/>
    <property type="gene ID" value="TraesCS6D02G299400"/>
</dbReference>
<keyword evidence="4" id="KW-1185">Reference proteome</keyword>
<feature type="compositionally biased region" description="Basic and acidic residues" evidence="1">
    <location>
        <begin position="488"/>
        <end position="506"/>
    </location>
</feature>
<dbReference type="PANTHER" id="PTHR21220">
    <property type="entry name" value="DNA-DEPENDENT METALLOPROTEASE SPRTN"/>
    <property type="match status" value="1"/>
</dbReference>
<dbReference type="Gramene" id="TraesJUL6D03G03801040.1">
    <property type="protein sequence ID" value="TraesJUL6D03G03801040.1"/>
    <property type="gene ID" value="TraesJUL6D03G03801040"/>
</dbReference>
<reference evidence="3" key="1">
    <citation type="submission" date="2018-08" db="EMBL/GenBank/DDBJ databases">
        <authorList>
            <person name="Rossello M."/>
        </authorList>
    </citation>
    <scope>NUCLEOTIDE SEQUENCE [LARGE SCALE GENOMIC DNA]</scope>
    <source>
        <strain evidence="3">cv. Chinese Spring</strain>
    </source>
</reference>
<name>A0A3B6QII8_WHEAT</name>
<feature type="region of interest" description="Disordered" evidence="1">
    <location>
        <begin position="382"/>
        <end position="445"/>
    </location>
</feature>
<feature type="compositionally biased region" description="Pro residues" evidence="1">
    <location>
        <begin position="620"/>
        <end position="637"/>
    </location>
</feature>
<dbReference type="Gramene" id="TraesNOR6D03G03808780.1">
    <property type="protein sequence ID" value="TraesNOR6D03G03808780.1"/>
    <property type="gene ID" value="TraesNOR6D03G03808780"/>
</dbReference>
<dbReference type="GO" id="GO:0006974">
    <property type="term" value="P:DNA damage response"/>
    <property type="evidence" value="ECO:0000318"/>
    <property type="project" value="GO_Central"/>
</dbReference>
<dbReference type="GO" id="GO:0003697">
    <property type="term" value="F:single-stranded DNA binding"/>
    <property type="evidence" value="ECO:0007669"/>
    <property type="project" value="InterPro"/>
</dbReference>
<evidence type="ECO:0000259" key="2">
    <source>
        <dbReference type="Pfam" id="PF10263"/>
    </source>
</evidence>
<dbReference type="Gramene" id="TraesSYM6D03G03715890.1">
    <property type="protein sequence ID" value="TraesSYM6D03G03715890.1"/>
    <property type="gene ID" value="TraesSYM6D03G03715890"/>
</dbReference>
<feature type="compositionally biased region" description="Polar residues" evidence="1">
    <location>
        <begin position="385"/>
        <end position="401"/>
    </location>
</feature>
<feature type="domain" description="SprT-like" evidence="2">
    <location>
        <begin position="16"/>
        <end position="134"/>
    </location>
</feature>
<dbReference type="Gramene" id="TraesCAD_scaffold_049123_01G000100.1">
    <property type="protein sequence ID" value="TraesCAD_scaffold_049123_01G000100.1"/>
    <property type="gene ID" value="TraesCAD_scaffold_049123_01G000100"/>
</dbReference>
<proteinExistence type="predicted"/>
<dbReference type="GO" id="GO:0004222">
    <property type="term" value="F:metalloendopeptidase activity"/>
    <property type="evidence" value="ECO:0007669"/>
    <property type="project" value="InterPro"/>
</dbReference>
<dbReference type="Gramene" id="TraesPARA_EIv1.0_2144330.1">
    <property type="protein sequence ID" value="TraesPARA_EIv1.0_2144330.1.CDS"/>
    <property type="gene ID" value="TraesPARA_EIv1.0_2144330"/>
</dbReference>
<feature type="compositionally biased region" description="Polar residues" evidence="1">
    <location>
        <begin position="596"/>
        <end position="607"/>
    </location>
</feature>
<feature type="region of interest" description="Disordered" evidence="1">
    <location>
        <begin position="550"/>
        <end position="651"/>
    </location>
</feature>
<accession>A0A3B6QII8</accession>